<name>A0A2R5EZK8_9BACL</name>
<evidence type="ECO:0000256" key="2">
    <source>
        <dbReference type="ARBA" id="ARBA00022475"/>
    </source>
</evidence>
<keyword evidence="6 8" id="KW-0472">Membrane</keyword>
<keyword evidence="8" id="KW-1133">Transmembrane helix</keyword>
<comment type="subcellular location">
    <subcellularLocation>
        <location evidence="1">Cell membrane</location>
        <topology evidence="1">Multi-pass membrane protein</topology>
    </subcellularLocation>
</comment>
<dbReference type="Pfam" id="PF02518">
    <property type="entry name" value="HATPase_c"/>
    <property type="match status" value="1"/>
</dbReference>
<keyword evidence="2" id="KW-1003">Cell membrane</keyword>
<dbReference type="InterPro" id="IPR036890">
    <property type="entry name" value="HATPase_C_sf"/>
</dbReference>
<gene>
    <name evidence="10" type="ORF">PAT3040_03894</name>
</gene>
<evidence type="ECO:0000256" key="4">
    <source>
        <dbReference type="ARBA" id="ARBA00022679"/>
    </source>
</evidence>
<dbReference type="InterPro" id="IPR050640">
    <property type="entry name" value="Bact_2-comp_sensor_kinase"/>
</dbReference>
<feature type="region of interest" description="Disordered" evidence="7">
    <location>
        <begin position="541"/>
        <end position="560"/>
    </location>
</feature>
<evidence type="ECO:0000256" key="3">
    <source>
        <dbReference type="ARBA" id="ARBA00022553"/>
    </source>
</evidence>
<dbReference type="Proteomes" id="UP000245202">
    <property type="component" value="Unassembled WGS sequence"/>
</dbReference>
<keyword evidence="3" id="KW-0597">Phosphoprotein</keyword>
<dbReference type="InterPro" id="IPR003594">
    <property type="entry name" value="HATPase_dom"/>
</dbReference>
<dbReference type="PROSITE" id="PS50885">
    <property type="entry name" value="HAMP"/>
    <property type="match status" value="1"/>
</dbReference>
<dbReference type="InterPro" id="IPR010559">
    <property type="entry name" value="Sig_transdc_His_kin_internal"/>
</dbReference>
<feature type="domain" description="HAMP" evidence="9">
    <location>
        <begin position="316"/>
        <end position="368"/>
    </location>
</feature>
<dbReference type="GO" id="GO:0000155">
    <property type="term" value="F:phosphorelay sensor kinase activity"/>
    <property type="evidence" value="ECO:0007669"/>
    <property type="project" value="InterPro"/>
</dbReference>
<dbReference type="Gene3D" id="3.30.565.10">
    <property type="entry name" value="Histidine kinase-like ATPase, C-terminal domain"/>
    <property type="match status" value="1"/>
</dbReference>
<reference evidence="10 11" key="1">
    <citation type="submission" date="2017-08" db="EMBL/GenBank/DDBJ databases">
        <title>Substantial Increase in Enzyme Production by Combined Drug-Resistance Mutations in Paenibacillus agaridevorans.</title>
        <authorList>
            <person name="Tanaka Y."/>
            <person name="Funane K."/>
            <person name="Hosaka T."/>
            <person name="Shiwa Y."/>
            <person name="Fujita N."/>
            <person name="Miyazaki T."/>
            <person name="Yoshikawa H."/>
            <person name="Murakami K."/>
            <person name="Kasahara K."/>
            <person name="Inaoka T."/>
            <person name="Hiraga Y."/>
            <person name="Ochi K."/>
        </authorList>
    </citation>
    <scope>NUCLEOTIDE SEQUENCE [LARGE SCALE GENOMIC DNA]</scope>
    <source>
        <strain evidence="10 11">T-3040</strain>
    </source>
</reference>
<feature type="transmembrane region" description="Helical" evidence="8">
    <location>
        <begin position="295"/>
        <end position="314"/>
    </location>
</feature>
<keyword evidence="11" id="KW-1185">Reference proteome</keyword>
<dbReference type="SUPFAM" id="SSF55874">
    <property type="entry name" value="ATPase domain of HSP90 chaperone/DNA topoisomerase II/histidine kinase"/>
    <property type="match status" value="1"/>
</dbReference>
<dbReference type="PANTHER" id="PTHR34220:SF7">
    <property type="entry name" value="SENSOR HISTIDINE KINASE YPDA"/>
    <property type="match status" value="1"/>
</dbReference>
<feature type="transmembrane region" description="Helical" evidence="8">
    <location>
        <begin position="12"/>
        <end position="31"/>
    </location>
</feature>
<evidence type="ECO:0000256" key="8">
    <source>
        <dbReference type="SAM" id="Phobius"/>
    </source>
</evidence>
<dbReference type="PANTHER" id="PTHR34220">
    <property type="entry name" value="SENSOR HISTIDINE KINASE YPDA"/>
    <property type="match status" value="1"/>
</dbReference>
<comment type="caution">
    <text evidence="10">The sequence shown here is derived from an EMBL/GenBank/DDBJ whole genome shotgun (WGS) entry which is preliminary data.</text>
</comment>
<evidence type="ECO:0000256" key="5">
    <source>
        <dbReference type="ARBA" id="ARBA00022777"/>
    </source>
</evidence>
<keyword evidence="5 10" id="KW-0418">Kinase</keyword>
<dbReference type="Pfam" id="PF06580">
    <property type="entry name" value="His_kinase"/>
    <property type="match status" value="1"/>
</dbReference>
<evidence type="ECO:0000313" key="11">
    <source>
        <dbReference type="Proteomes" id="UP000245202"/>
    </source>
</evidence>
<evidence type="ECO:0000256" key="1">
    <source>
        <dbReference type="ARBA" id="ARBA00004651"/>
    </source>
</evidence>
<dbReference type="Gene3D" id="6.10.340.10">
    <property type="match status" value="1"/>
</dbReference>
<dbReference type="InterPro" id="IPR003660">
    <property type="entry name" value="HAMP_dom"/>
</dbReference>
<evidence type="ECO:0000256" key="7">
    <source>
        <dbReference type="SAM" id="MobiDB-lite"/>
    </source>
</evidence>
<keyword evidence="4" id="KW-0808">Transferase</keyword>
<evidence type="ECO:0000313" key="10">
    <source>
        <dbReference type="EMBL" id="GBG09253.1"/>
    </source>
</evidence>
<accession>A0A2R5EZK8</accession>
<dbReference type="GO" id="GO:0005886">
    <property type="term" value="C:plasma membrane"/>
    <property type="evidence" value="ECO:0007669"/>
    <property type="project" value="UniProtKB-SubCell"/>
</dbReference>
<evidence type="ECO:0000256" key="6">
    <source>
        <dbReference type="ARBA" id="ARBA00023136"/>
    </source>
</evidence>
<sequence>MNKFQSIHGRLFPMFLLSMLGLLLVVTVVYYQRATEQIRDRVGSISEKNISQTVNLFDLLLRGYDSVTKSLNSNYELIRLLKQYAGSESVEAVQLEKRITDIIGAIFYSRSDTVGIHIVTNYDKVFSFDRTNGASVRQYSETSWFTELKGSTGEMKWLGVFPESLMSAGIQRPVFAFGRQLYEFDTLKSIGIVLIETDADAIETALTNASLGPGSQVIIRGAGGEEIIRTGASEGVEPAVVPADWPGTLRQGEVVVRDSDDVTSTAARIGMADWTMIGVTPNNELRLELKETQQFLITLALILIVAATLLATFVSRSFSLPFKRLIQQMKMVELGNFKGEVQVRSYYEINVLVGSFNRMVQQMDELIERIKLASISEKNAQLQALQSQVNPHFLFNTLDMIYWMLDERENDRLGRVILALSRIFRYSSDWEEASKAKLRLELEQFRHYFTIIETRLGDRVTTSIEVEEKWLDIEVPKMILQPIVENAVKYGLEPLNRPGLLRVYSRESHGGRVEIVVEDDGVGMDEETLARLSDMLEEHSVMPGQSGWGSSHKPTLPNRASDASKAIGIEDSRSIGDAGSMLASGGVGQSQERRGIGLLNVHRRIRLMFGETYGLRIESVKGQGTAVIASFPAQGREEAKG</sequence>
<organism evidence="10 11">
    <name type="scientific">Paenibacillus agaridevorans</name>
    <dbReference type="NCBI Taxonomy" id="171404"/>
    <lineage>
        <taxon>Bacteria</taxon>
        <taxon>Bacillati</taxon>
        <taxon>Bacillota</taxon>
        <taxon>Bacilli</taxon>
        <taxon>Bacillales</taxon>
        <taxon>Paenibacillaceae</taxon>
        <taxon>Paenibacillus</taxon>
    </lineage>
</organism>
<dbReference type="SMART" id="SM00304">
    <property type="entry name" value="HAMP"/>
    <property type="match status" value="1"/>
</dbReference>
<evidence type="ECO:0000259" key="9">
    <source>
        <dbReference type="PROSITE" id="PS50885"/>
    </source>
</evidence>
<proteinExistence type="predicted"/>
<dbReference type="SMART" id="SM00387">
    <property type="entry name" value="HATPase_c"/>
    <property type="match status" value="1"/>
</dbReference>
<keyword evidence="8" id="KW-0812">Transmembrane</keyword>
<dbReference type="RefSeq" id="WP_108994022.1">
    <property type="nucleotide sequence ID" value="NZ_BDQX01000208.1"/>
</dbReference>
<dbReference type="AlphaFoldDB" id="A0A2R5EZK8"/>
<dbReference type="Pfam" id="PF00672">
    <property type="entry name" value="HAMP"/>
    <property type="match status" value="1"/>
</dbReference>
<dbReference type="CDD" id="cd06225">
    <property type="entry name" value="HAMP"/>
    <property type="match status" value="1"/>
</dbReference>
<protein>
    <submittedName>
        <fullName evidence="10">Two-component sensor histidine kinase</fullName>
    </submittedName>
</protein>
<dbReference type="EMBL" id="BDQX01000208">
    <property type="protein sequence ID" value="GBG09253.1"/>
    <property type="molecule type" value="Genomic_DNA"/>
</dbReference>
<dbReference type="SUPFAM" id="SSF158472">
    <property type="entry name" value="HAMP domain-like"/>
    <property type="match status" value="1"/>
</dbReference>